<dbReference type="Pfam" id="PF05573">
    <property type="entry name" value="NosL"/>
    <property type="match status" value="1"/>
</dbReference>
<dbReference type="RefSeq" id="WP_246969411.1">
    <property type="nucleotide sequence ID" value="NZ_CP095397.1"/>
</dbReference>
<proteinExistence type="predicted"/>
<dbReference type="GeneID" id="71855395"/>
<dbReference type="EMBL" id="JBHSDJ010000111">
    <property type="protein sequence ID" value="MFC4248017.1"/>
    <property type="molecule type" value="Genomic_DNA"/>
</dbReference>
<dbReference type="InterPro" id="IPR008719">
    <property type="entry name" value="N2O_reductase_NosL"/>
</dbReference>
<dbReference type="Proteomes" id="UP001595821">
    <property type="component" value="Unassembled WGS sequence"/>
</dbReference>
<gene>
    <name evidence="1" type="ORF">ACFOZ7_13880</name>
</gene>
<dbReference type="PANTHER" id="PTHR41247">
    <property type="entry name" value="HTH-TYPE TRANSCRIPTIONAL REPRESSOR YCNK"/>
    <property type="match status" value="1"/>
</dbReference>
<evidence type="ECO:0000313" key="2">
    <source>
        <dbReference type="Proteomes" id="UP001595821"/>
    </source>
</evidence>
<name>A0ABD5P1H2_9EURY</name>
<dbReference type="Gene3D" id="3.30.70.2050">
    <property type="match status" value="1"/>
</dbReference>
<dbReference type="PANTHER" id="PTHR41247:SF1">
    <property type="entry name" value="HTH-TYPE TRANSCRIPTIONAL REPRESSOR YCNK"/>
    <property type="match status" value="1"/>
</dbReference>
<reference evidence="1 2" key="1">
    <citation type="journal article" date="2014" name="Int. J. Syst. Evol. Microbiol.">
        <title>Complete genome sequence of Corynebacterium casei LMG S-19264T (=DSM 44701T), isolated from a smear-ripened cheese.</title>
        <authorList>
            <consortium name="US DOE Joint Genome Institute (JGI-PGF)"/>
            <person name="Walter F."/>
            <person name="Albersmeier A."/>
            <person name="Kalinowski J."/>
            <person name="Ruckert C."/>
        </authorList>
    </citation>
    <scope>NUCLEOTIDE SEQUENCE [LARGE SCALE GENOMIC DNA]</scope>
    <source>
        <strain evidence="1 2">IBRC-M 10912</strain>
    </source>
</reference>
<dbReference type="AlphaFoldDB" id="A0ABD5P1H2"/>
<dbReference type="SUPFAM" id="SSF160387">
    <property type="entry name" value="NosL/MerB-like"/>
    <property type="match status" value="1"/>
</dbReference>
<organism evidence="1 2">
    <name type="scientific">Natribaculum luteum</name>
    <dbReference type="NCBI Taxonomy" id="1586232"/>
    <lineage>
        <taxon>Archaea</taxon>
        <taxon>Methanobacteriati</taxon>
        <taxon>Methanobacteriota</taxon>
        <taxon>Stenosarchaea group</taxon>
        <taxon>Halobacteria</taxon>
        <taxon>Halobacteriales</taxon>
        <taxon>Natrialbaceae</taxon>
        <taxon>Natribaculum</taxon>
    </lineage>
</organism>
<protein>
    <submittedName>
        <fullName evidence="1">Nitrous oxide reductase accessory protein NosL</fullName>
    </submittedName>
</protein>
<evidence type="ECO:0000313" key="1">
    <source>
        <dbReference type="EMBL" id="MFC4248017.1"/>
    </source>
</evidence>
<sequence length="198" mass="21119">MCFDEHVDRSTVSSRRTVLAGVGLATLGTLAGCLGADEAAPDPIALEEGQFCDVCDMEIAMHPGPVGQAYYADDEALPPGRDGPAWFCSGQCLYTYVLEQSNAGYDPAGAYATDYSTVDWELRTDDGTTVISAHLQADAFELVESLEYVVASDVEGAMGKSLIGFTDADDVDAFVADHGGERYQHGDVSRQLIDSLDM</sequence>
<comment type="caution">
    <text evidence="1">The sequence shown here is derived from an EMBL/GenBank/DDBJ whole genome shotgun (WGS) entry which is preliminary data.</text>
</comment>
<accession>A0ABD5P1H2</accession>